<sequence>MNMVPRPQCDIFIKRLEKIIKNILMIGLICFLPNYIQAQITEGIIKDHENRAIPYAHVYFQQSKVGTYSSDSGQFELQLQKLDKKDTLIISHVSFETLKIPYKNLEVFNSITLHSRKKELESIEVYSLTPIEIFIKIKKETSQALSEQKNKNYYEIYEASLNDQKAWEQLRLIEYTREDDIVNVRDSQIKLNSYDVELTNTMGSLSFSYGNLTDLYNSIYFNHLLFENLLNDEKIHLDFSNYRGSSRVDTLYIMEKSEKLGYLCYDIKTNLALELHFDLAKSESLQAKKLVFKSLFRIATKRKLKSIDKLEIYQQYHLLSNGKLIPKNLKMNFELMGKKEGY</sequence>
<dbReference type="HOGENOM" id="CLU_810866_0_0_10"/>
<dbReference type="InterPro" id="IPR008969">
    <property type="entry name" value="CarboxyPept-like_regulatory"/>
</dbReference>
<keyword evidence="2" id="KW-1185">Reference proteome</keyword>
<accession>E4TV19</accession>
<dbReference type="OrthoDB" id="1079187at2"/>
<reference evidence="1 2" key="1">
    <citation type="journal article" date="2011" name="Stand. Genomic Sci.">
        <title>Complete genome sequence of Marivirga tractuosa type strain (H-43).</title>
        <authorList>
            <person name="Pagani I."/>
            <person name="Chertkov O."/>
            <person name="Lapidus A."/>
            <person name="Lucas S."/>
            <person name="Del Rio T.G."/>
            <person name="Tice H."/>
            <person name="Copeland A."/>
            <person name="Cheng J.F."/>
            <person name="Nolan M."/>
            <person name="Saunders E."/>
            <person name="Pitluck S."/>
            <person name="Held B."/>
            <person name="Goodwin L."/>
            <person name="Liolios K."/>
            <person name="Ovchinikova G."/>
            <person name="Ivanova N."/>
            <person name="Mavromatis K."/>
            <person name="Pati A."/>
            <person name="Chen A."/>
            <person name="Palaniappan K."/>
            <person name="Land M."/>
            <person name="Hauser L."/>
            <person name="Jeffries C.D."/>
            <person name="Detter J.C."/>
            <person name="Han C."/>
            <person name="Tapia R."/>
            <person name="Ngatchou-Djao O.D."/>
            <person name="Rohde M."/>
            <person name="Goker M."/>
            <person name="Spring S."/>
            <person name="Sikorski J."/>
            <person name="Woyke T."/>
            <person name="Bristow J."/>
            <person name="Eisen J.A."/>
            <person name="Markowitz V."/>
            <person name="Hugenholtz P."/>
            <person name="Klenk H.P."/>
            <person name="Kyrpides N.C."/>
        </authorList>
    </citation>
    <scope>NUCLEOTIDE SEQUENCE [LARGE SCALE GENOMIC DNA]</scope>
    <source>
        <strain evidence="2">ATCC 23168 / DSM 4126 / NBRC 15989 / NCIMB 1408 / VKM B-1430 / H-43</strain>
    </source>
</reference>
<gene>
    <name evidence="1" type="ordered locus">Ftrac_2130</name>
</gene>
<dbReference type="KEGG" id="mtt:Ftrac_2130"/>
<evidence type="ECO:0000313" key="2">
    <source>
        <dbReference type="Proteomes" id="UP000008720"/>
    </source>
</evidence>
<proteinExistence type="predicted"/>
<organism evidence="1 2">
    <name type="scientific">Marivirga tractuosa (strain ATCC 23168 / DSM 4126 / NBRC 15989 / NCIMB 1408 / VKM B-1430 / H-43)</name>
    <name type="common">Microscilla tractuosa</name>
    <name type="synonym">Flexibacter tractuosus</name>
    <dbReference type="NCBI Taxonomy" id="643867"/>
    <lineage>
        <taxon>Bacteria</taxon>
        <taxon>Pseudomonadati</taxon>
        <taxon>Bacteroidota</taxon>
        <taxon>Cytophagia</taxon>
        <taxon>Cytophagales</taxon>
        <taxon>Marivirgaceae</taxon>
        <taxon>Marivirga</taxon>
    </lineage>
</organism>
<dbReference type="AlphaFoldDB" id="E4TV19"/>
<protein>
    <recommendedName>
        <fullName evidence="3">Carboxypeptidase-like regulatory domain-containing protein</fullName>
    </recommendedName>
</protein>
<evidence type="ECO:0008006" key="3">
    <source>
        <dbReference type="Google" id="ProtNLM"/>
    </source>
</evidence>
<dbReference type="Proteomes" id="UP000008720">
    <property type="component" value="Chromosome"/>
</dbReference>
<dbReference type="Pfam" id="PF13715">
    <property type="entry name" value="CarbopepD_reg_2"/>
    <property type="match status" value="1"/>
</dbReference>
<dbReference type="SUPFAM" id="SSF49464">
    <property type="entry name" value="Carboxypeptidase regulatory domain-like"/>
    <property type="match status" value="1"/>
</dbReference>
<dbReference type="STRING" id="643867.Ftrac_2130"/>
<dbReference type="EMBL" id="CP002349">
    <property type="protein sequence ID" value="ADR22112.1"/>
    <property type="molecule type" value="Genomic_DNA"/>
</dbReference>
<evidence type="ECO:0000313" key="1">
    <source>
        <dbReference type="EMBL" id="ADR22112.1"/>
    </source>
</evidence>
<name>E4TV19_MARTH</name>